<organism evidence="2 3">
    <name type="scientific">Poecilia formosa</name>
    <name type="common">Amazon molly</name>
    <name type="synonym">Limia formosa</name>
    <dbReference type="NCBI Taxonomy" id="48698"/>
    <lineage>
        <taxon>Eukaryota</taxon>
        <taxon>Metazoa</taxon>
        <taxon>Chordata</taxon>
        <taxon>Craniata</taxon>
        <taxon>Vertebrata</taxon>
        <taxon>Euteleostomi</taxon>
        <taxon>Actinopterygii</taxon>
        <taxon>Neopterygii</taxon>
        <taxon>Teleostei</taxon>
        <taxon>Neoteleostei</taxon>
        <taxon>Acanthomorphata</taxon>
        <taxon>Ovalentaria</taxon>
        <taxon>Atherinomorphae</taxon>
        <taxon>Cyprinodontiformes</taxon>
        <taxon>Poeciliidae</taxon>
        <taxon>Poeciliinae</taxon>
        <taxon>Poecilia</taxon>
    </lineage>
</organism>
<reference evidence="3" key="1">
    <citation type="submission" date="2013-10" db="EMBL/GenBank/DDBJ databases">
        <authorList>
            <person name="Schartl M."/>
            <person name="Warren W."/>
        </authorList>
    </citation>
    <scope>NUCLEOTIDE SEQUENCE [LARGE SCALE GENOMIC DNA]</scope>
    <source>
        <strain evidence="3">female</strain>
    </source>
</reference>
<keyword evidence="1" id="KW-0472">Membrane</keyword>
<evidence type="ECO:0000256" key="1">
    <source>
        <dbReference type="SAM" id="Phobius"/>
    </source>
</evidence>
<keyword evidence="1" id="KW-1133">Transmembrane helix</keyword>
<accession>A0A096LWR5</accession>
<feature type="transmembrane region" description="Helical" evidence="1">
    <location>
        <begin position="17"/>
        <end position="37"/>
    </location>
</feature>
<protein>
    <submittedName>
        <fullName evidence="2">Uncharacterized protein</fullName>
    </submittedName>
</protein>
<dbReference type="AlphaFoldDB" id="A0A096LWR5"/>
<proteinExistence type="predicted"/>
<reference evidence="2" key="3">
    <citation type="submission" date="2025-09" db="UniProtKB">
        <authorList>
            <consortium name="Ensembl"/>
        </authorList>
    </citation>
    <scope>IDENTIFICATION</scope>
</reference>
<evidence type="ECO:0000313" key="2">
    <source>
        <dbReference type="Ensembl" id="ENSPFOP00000023606.1"/>
    </source>
</evidence>
<evidence type="ECO:0000313" key="3">
    <source>
        <dbReference type="Proteomes" id="UP000028760"/>
    </source>
</evidence>
<keyword evidence="1" id="KW-0812">Transmembrane</keyword>
<dbReference type="Ensembl" id="ENSPFOT00000030808.1">
    <property type="protein sequence ID" value="ENSPFOP00000023606.1"/>
    <property type="gene ID" value="ENSPFOG00000024592.1"/>
</dbReference>
<dbReference type="EMBL" id="AYCK01002799">
    <property type="status" value="NOT_ANNOTATED_CDS"/>
    <property type="molecule type" value="Genomic_DNA"/>
</dbReference>
<dbReference type="Proteomes" id="UP000028760">
    <property type="component" value="Unassembled WGS sequence"/>
</dbReference>
<name>A0A096LWR5_POEFO</name>
<reference evidence="2" key="2">
    <citation type="submission" date="2025-08" db="UniProtKB">
        <authorList>
            <consortium name="Ensembl"/>
        </authorList>
    </citation>
    <scope>IDENTIFICATION</scope>
</reference>
<sequence length="68" mass="7861">CLTWLEIILDLAQRRSFIVILVVSFLLLWNNGALVGVKEVYKNETNFQTVIGNHHALKHPLCLRLNVY</sequence>
<keyword evidence="3" id="KW-1185">Reference proteome</keyword>